<keyword evidence="2" id="KW-1185">Reference proteome</keyword>
<evidence type="ECO:0000313" key="1">
    <source>
        <dbReference type="EMBL" id="WFR81080.1"/>
    </source>
</evidence>
<dbReference type="RefSeq" id="WP_278318032.1">
    <property type="nucleotide sequence ID" value="NZ_CP121464.1"/>
</dbReference>
<dbReference type="EMBL" id="CP121464">
    <property type="protein sequence ID" value="WFR81080.1"/>
    <property type="molecule type" value="Genomic_DNA"/>
</dbReference>
<name>A0ABY8IAL9_9BURK</name>
<organism evidence="1 2">
    <name type="scientific">Janthinobacterium rivuli</name>
    <dbReference type="NCBI Taxonomy" id="2751478"/>
    <lineage>
        <taxon>Bacteria</taxon>
        <taxon>Pseudomonadati</taxon>
        <taxon>Pseudomonadota</taxon>
        <taxon>Betaproteobacteria</taxon>
        <taxon>Burkholderiales</taxon>
        <taxon>Oxalobacteraceae</taxon>
        <taxon>Janthinobacterium</taxon>
    </lineage>
</organism>
<proteinExistence type="predicted"/>
<protein>
    <submittedName>
        <fullName evidence="1">Uncharacterized protein</fullName>
    </submittedName>
</protein>
<evidence type="ECO:0000313" key="2">
    <source>
        <dbReference type="Proteomes" id="UP001219584"/>
    </source>
</evidence>
<dbReference type="Proteomes" id="UP001219584">
    <property type="component" value="Chromosome"/>
</dbReference>
<sequence length="148" mass="16984">MDLSLSLIDVLKMGIPAILSFTFGRYLSSITNREARLKDARQKLVELIRKITADSILYHSTVCDPKSAVKEAALLDHLLHQLRTDLQNLKVLLKIDSKEKYAVRELHDLFAAVTRYPFQPAERTDEIETHRLSQISRACEILVQKVNR</sequence>
<reference evidence="1 2" key="1">
    <citation type="submission" date="2023-04" db="EMBL/GenBank/DDBJ databases">
        <title>Nanopore sequencing of Janthinobacterium from water.</title>
        <authorList>
            <person name="Ciuchcinski K."/>
            <person name="Rokowska A."/>
            <person name="Dziewit L."/>
        </authorList>
    </citation>
    <scope>NUCLEOTIDE SEQUENCE [LARGE SCALE GENOMIC DNA]</scope>
    <source>
        <strain evidence="1 2">DEMB2</strain>
    </source>
</reference>
<accession>A0ABY8IAL9</accession>
<gene>
    <name evidence="1" type="ORF">P9875_07905</name>
</gene>